<dbReference type="InterPro" id="IPR032689">
    <property type="entry name" value="TraG-D_C"/>
</dbReference>
<evidence type="ECO:0000256" key="1">
    <source>
        <dbReference type="ARBA" id="ARBA00004651"/>
    </source>
</evidence>
<dbReference type="Pfam" id="PF12696">
    <property type="entry name" value="TraG-D_C"/>
    <property type="match status" value="1"/>
</dbReference>
<proteinExistence type="predicted"/>
<evidence type="ECO:0000256" key="4">
    <source>
        <dbReference type="ARBA" id="ARBA00022989"/>
    </source>
</evidence>
<comment type="subcellular location">
    <subcellularLocation>
        <location evidence="1">Cell membrane</location>
        <topology evidence="1">Multi-pass membrane protein</topology>
    </subcellularLocation>
</comment>
<keyword evidence="5" id="KW-0472">Membrane</keyword>
<dbReference type="PANTHER" id="PTHR37937:SF1">
    <property type="entry name" value="CONJUGATIVE TRANSFER: DNA TRANSPORT"/>
    <property type="match status" value="1"/>
</dbReference>
<gene>
    <name evidence="7" type="ORF">B1B_08078</name>
</gene>
<dbReference type="AlphaFoldDB" id="T1C349"/>
<feature type="non-terminal residue" evidence="7">
    <location>
        <position position="1"/>
    </location>
</feature>
<dbReference type="SUPFAM" id="SSF52540">
    <property type="entry name" value="P-loop containing nucleoside triphosphate hydrolases"/>
    <property type="match status" value="1"/>
</dbReference>
<feature type="non-terminal residue" evidence="7">
    <location>
        <position position="176"/>
    </location>
</feature>
<dbReference type="InterPro" id="IPR027417">
    <property type="entry name" value="P-loop_NTPase"/>
</dbReference>
<organism evidence="7">
    <name type="scientific">mine drainage metagenome</name>
    <dbReference type="NCBI Taxonomy" id="410659"/>
    <lineage>
        <taxon>unclassified sequences</taxon>
        <taxon>metagenomes</taxon>
        <taxon>ecological metagenomes</taxon>
    </lineage>
</organism>
<reference evidence="7" key="1">
    <citation type="submission" date="2013-08" db="EMBL/GenBank/DDBJ databases">
        <authorList>
            <person name="Mendez C."/>
            <person name="Richter M."/>
            <person name="Ferrer M."/>
            <person name="Sanchez J."/>
        </authorList>
    </citation>
    <scope>NUCLEOTIDE SEQUENCE</scope>
</reference>
<dbReference type="GO" id="GO:0005886">
    <property type="term" value="C:plasma membrane"/>
    <property type="evidence" value="ECO:0007669"/>
    <property type="project" value="UniProtKB-SubCell"/>
</dbReference>
<keyword evidence="2" id="KW-1003">Cell membrane</keyword>
<dbReference type="InterPro" id="IPR051539">
    <property type="entry name" value="T4SS-coupling_protein"/>
</dbReference>
<keyword evidence="4" id="KW-1133">Transmembrane helix</keyword>
<evidence type="ECO:0000256" key="2">
    <source>
        <dbReference type="ARBA" id="ARBA00022475"/>
    </source>
</evidence>
<reference evidence="7" key="2">
    <citation type="journal article" date="2014" name="ISME J.">
        <title>Microbial stratification in low pH oxic and suboxic macroscopic growths along an acid mine drainage.</title>
        <authorList>
            <person name="Mendez-Garcia C."/>
            <person name="Mesa V."/>
            <person name="Sprenger R.R."/>
            <person name="Richter M."/>
            <person name="Diez M.S."/>
            <person name="Solano J."/>
            <person name="Bargiela R."/>
            <person name="Golyshina O.V."/>
            <person name="Manteca A."/>
            <person name="Ramos J.L."/>
            <person name="Gallego J.R."/>
            <person name="Llorente I."/>
            <person name="Martins Dos Santos V.A."/>
            <person name="Jensen O.N."/>
            <person name="Pelaez A.I."/>
            <person name="Sanchez J."/>
            <person name="Ferrer M."/>
        </authorList>
    </citation>
    <scope>NUCLEOTIDE SEQUENCE</scope>
</reference>
<dbReference type="CDD" id="cd01127">
    <property type="entry name" value="TrwB_TraG_TraD_VirD4"/>
    <property type="match status" value="1"/>
</dbReference>
<protein>
    <submittedName>
        <fullName evidence="7">TraG/TraD family protein</fullName>
    </submittedName>
</protein>
<evidence type="ECO:0000259" key="6">
    <source>
        <dbReference type="Pfam" id="PF12696"/>
    </source>
</evidence>
<dbReference type="PANTHER" id="PTHR37937">
    <property type="entry name" value="CONJUGATIVE TRANSFER: DNA TRANSPORT"/>
    <property type="match status" value="1"/>
</dbReference>
<comment type="caution">
    <text evidence="7">The sequence shown here is derived from an EMBL/GenBank/DDBJ whole genome shotgun (WGS) entry which is preliminary data.</text>
</comment>
<name>T1C349_9ZZZZ</name>
<evidence type="ECO:0000256" key="3">
    <source>
        <dbReference type="ARBA" id="ARBA00022692"/>
    </source>
</evidence>
<dbReference type="EMBL" id="AUZY01005227">
    <property type="protein sequence ID" value="EQD59714.1"/>
    <property type="molecule type" value="Genomic_DNA"/>
</dbReference>
<keyword evidence="3" id="KW-0812">Transmembrane</keyword>
<evidence type="ECO:0000313" key="7">
    <source>
        <dbReference type="EMBL" id="EQD59714.1"/>
    </source>
</evidence>
<evidence type="ECO:0000256" key="5">
    <source>
        <dbReference type="ARBA" id="ARBA00023136"/>
    </source>
</evidence>
<dbReference type="Gene3D" id="3.40.50.300">
    <property type="entry name" value="P-loop containing nucleotide triphosphate hydrolases"/>
    <property type="match status" value="1"/>
</dbReference>
<feature type="domain" description="TraD/TraG TraM recognition site" evidence="6">
    <location>
        <begin position="90"/>
        <end position="175"/>
    </location>
</feature>
<sequence>RLVQGALSGGDRTALGVIATLVSRLGPYGTEQVAWTTAQSTFDPSWIAGSKLSTLYCLVTPADAPLLRGLVGALLSCCWRAIYASPPPVPVLFVLDEFAQLTFLPELAALVQLGRSQGARMLLLAQDLASISANYGADTTSALWANCRTKLLLPGISEVELLERVSKLAGSATIHG</sequence>
<accession>T1C349</accession>